<accession>A0ABR0W420</accession>
<evidence type="ECO:0000313" key="7">
    <source>
        <dbReference type="Proteomes" id="UP001318860"/>
    </source>
</evidence>
<dbReference type="EMBL" id="JABTTQ020000018">
    <property type="protein sequence ID" value="KAK6142100.1"/>
    <property type="molecule type" value="Genomic_DNA"/>
</dbReference>
<feature type="region of interest" description="Disordered" evidence="4">
    <location>
        <begin position="247"/>
        <end position="272"/>
    </location>
</feature>
<keyword evidence="3" id="KW-0653">Protein transport</keyword>
<comment type="caution">
    <text evidence="6">The sequence shown here is derived from an EMBL/GenBank/DDBJ whole genome shotgun (WGS) entry which is preliminary data.</text>
</comment>
<dbReference type="Pfam" id="PF20669">
    <property type="entry name" value="Exo70_N"/>
    <property type="match status" value="1"/>
</dbReference>
<evidence type="ECO:0000256" key="1">
    <source>
        <dbReference type="ARBA" id="ARBA00006756"/>
    </source>
</evidence>
<dbReference type="Pfam" id="PF03081">
    <property type="entry name" value="Exo70_C"/>
    <property type="match status" value="1"/>
</dbReference>
<evidence type="ECO:0000259" key="5">
    <source>
        <dbReference type="Pfam" id="PF03081"/>
    </source>
</evidence>
<feature type="region of interest" description="Disordered" evidence="4">
    <location>
        <begin position="1"/>
        <end position="33"/>
    </location>
</feature>
<proteinExistence type="inferred from homology"/>
<feature type="domain" description="Exocyst complex subunit Exo70 C-terminal" evidence="5">
    <location>
        <begin position="341"/>
        <end position="706"/>
    </location>
</feature>
<dbReference type="PANTHER" id="PTHR12542:SF17">
    <property type="entry name" value="EXOCYST SUBUNIT EXO70 FAMILY PROTEIN"/>
    <property type="match status" value="1"/>
</dbReference>
<dbReference type="InterPro" id="IPR016159">
    <property type="entry name" value="Cullin_repeat-like_dom_sf"/>
</dbReference>
<evidence type="ECO:0000256" key="3">
    <source>
        <dbReference type="RuleBase" id="RU365026"/>
    </source>
</evidence>
<dbReference type="InterPro" id="IPR046364">
    <property type="entry name" value="Exo70_C"/>
</dbReference>
<name>A0ABR0W420_REHGL</name>
<feature type="compositionally biased region" description="Basic and acidic residues" evidence="4">
    <location>
        <begin position="1"/>
        <end position="10"/>
    </location>
</feature>
<evidence type="ECO:0000256" key="4">
    <source>
        <dbReference type="SAM" id="MobiDB-lite"/>
    </source>
</evidence>
<sequence>MMTHTGRDVVKSGQQGQRAESDENGAQREQAEKAVATVKPSSTSLYIYIFHSSISHNPQLIISLSKILNHHKFSVSFSTHTLLLEQKNEGFIVFEQAFFSVALIASSELRLSIFHAATRPPHFLRDDDGENLDYAEALIRKWDLDTHKHEKFSSLFVDDREEAKKLLEAVTGLQNAMHYYVKLSSSSEKIIRSQNLMQIAIKRLEKEFYVILSANRKNLDSESVSGRSSRASARSSISDFYEEVYEDEESATTPSRTPPRTPPQGENSISESDRALDVTMADLKSIADCMIASGYGKECVNIYKLIRKSIIDETLYYLGVEKLNHSQMQKMEWNVLETKIKSWLRAATISVKTLFHGERILCDIVFSSSEKIAESCFSEISRDAAVNLFSFAENFGKSKKILSPEKLFRALDMYEAISDMWPEIESVFSHESLSAVRAEAMAALVQLAEAVRIMLTQFEAAIQKDSSKTPSGGGVHPLTRYVMNFLIFLGDYSGAISDILADSPVNAQTPLPESYFSSPTHGGGEDPSAAAITARLAWLILVLLCKLDGKAVLYNDVALSYLFLANNLNYVVSKVRNSNLGLLMGLEWIWNNRSKVNRYLANYERMGWSKVLSSLPQDPTADIPPEEVKECFRRFNLGFEETYKKQTSWVIPDPKLRDEVKITLAIVIVPAYRAFYEKHRGDYSREMGTESIVRYAPEDLDNYLSDLFFAVAGTSSYVGKETSLSSGGR</sequence>
<comment type="similarity">
    <text evidence="1 3">Belongs to the EXO70 family.</text>
</comment>
<keyword evidence="2 3" id="KW-0813">Transport</keyword>
<organism evidence="6 7">
    <name type="scientific">Rehmannia glutinosa</name>
    <name type="common">Chinese foxglove</name>
    <dbReference type="NCBI Taxonomy" id="99300"/>
    <lineage>
        <taxon>Eukaryota</taxon>
        <taxon>Viridiplantae</taxon>
        <taxon>Streptophyta</taxon>
        <taxon>Embryophyta</taxon>
        <taxon>Tracheophyta</taxon>
        <taxon>Spermatophyta</taxon>
        <taxon>Magnoliopsida</taxon>
        <taxon>eudicotyledons</taxon>
        <taxon>Gunneridae</taxon>
        <taxon>Pentapetalae</taxon>
        <taxon>asterids</taxon>
        <taxon>lamiids</taxon>
        <taxon>Lamiales</taxon>
        <taxon>Orobanchaceae</taxon>
        <taxon>Rehmannieae</taxon>
        <taxon>Rehmannia</taxon>
    </lineage>
</organism>
<feature type="compositionally biased region" description="Basic and acidic residues" evidence="4">
    <location>
        <begin position="19"/>
        <end position="32"/>
    </location>
</feature>
<protein>
    <recommendedName>
        <fullName evidence="3">Exocyst subunit Exo70 family protein</fullName>
    </recommendedName>
</protein>
<gene>
    <name evidence="6" type="ORF">DH2020_006968</name>
</gene>
<evidence type="ECO:0000256" key="2">
    <source>
        <dbReference type="ARBA" id="ARBA00022448"/>
    </source>
</evidence>
<dbReference type="SUPFAM" id="SSF74788">
    <property type="entry name" value="Cullin repeat-like"/>
    <property type="match status" value="1"/>
</dbReference>
<evidence type="ECO:0000313" key="6">
    <source>
        <dbReference type="EMBL" id="KAK6142100.1"/>
    </source>
</evidence>
<keyword evidence="3" id="KW-0268">Exocytosis</keyword>
<dbReference type="PANTHER" id="PTHR12542">
    <property type="entry name" value="EXOCYST COMPLEX PROTEIN EXO70"/>
    <property type="match status" value="1"/>
</dbReference>
<keyword evidence="7" id="KW-1185">Reference proteome</keyword>
<dbReference type="Gene3D" id="1.20.1280.170">
    <property type="entry name" value="Exocyst complex component Exo70"/>
    <property type="match status" value="1"/>
</dbReference>
<dbReference type="Proteomes" id="UP001318860">
    <property type="component" value="Unassembled WGS sequence"/>
</dbReference>
<comment type="function">
    <text evidence="3">Component of the exocyst complex.</text>
</comment>
<dbReference type="InterPro" id="IPR004140">
    <property type="entry name" value="Exo70"/>
</dbReference>
<reference evidence="6 7" key="1">
    <citation type="journal article" date="2021" name="Comput. Struct. Biotechnol. J.">
        <title>De novo genome assembly of the potent medicinal plant Rehmannia glutinosa using nanopore technology.</title>
        <authorList>
            <person name="Ma L."/>
            <person name="Dong C."/>
            <person name="Song C."/>
            <person name="Wang X."/>
            <person name="Zheng X."/>
            <person name="Niu Y."/>
            <person name="Chen S."/>
            <person name="Feng W."/>
        </authorList>
    </citation>
    <scope>NUCLEOTIDE SEQUENCE [LARGE SCALE GENOMIC DNA]</scope>
    <source>
        <strain evidence="6">DH-2019</strain>
    </source>
</reference>